<gene>
    <name evidence="2" type="ORF">C9374_013583</name>
</gene>
<dbReference type="InterPro" id="IPR051693">
    <property type="entry name" value="UPF0046_metallophosphoest"/>
</dbReference>
<dbReference type="GO" id="GO:0016787">
    <property type="term" value="F:hydrolase activity"/>
    <property type="evidence" value="ECO:0007669"/>
    <property type="project" value="InterPro"/>
</dbReference>
<proteinExistence type="predicted"/>
<dbReference type="Gene3D" id="3.60.21.10">
    <property type="match status" value="1"/>
</dbReference>
<accession>A0AA88GZK9</accession>
<evidence type="ECO:0000313" key="3">
    <source>
        <dbReference type="Proteomes" id="UP000816034"/>
    </source>
</evidence>
<dbReference type="Proteomes" id="UP000816034">
    <property type="component" value="Unassembled WGS sequence"/>
</dbReference>
<name>A0AA88GZK9_NAELO</name>
<reference evidence="2 3" key="1">
    <citation type="journal article" date="2018" name="BMC Genomics">
        <title>The genome of Naegleria lovaniensis, the basis for a comparative approach to unravel pathogenicity factors of the human pathogenic amoeba N. fowleri.</title>
        <authorList>
            <person name="Liechti N."/>
            <person name="Schurch N."/>
            <person name="Bruggmann R."/>
            <person name="Wittwer M."/>
        </authorList>
    </citation>
    <scope>NUCLEOTIDE SEQUENCE [LARGE SCALE GENOMIC DNA]</scope>
    <source>
        <strain evidence="2 3">ATCC 30569</strain>
    </source>
</reference>
<feature type="domain" description="Calcineurin-like phosphoesterase" evidence="1">
    <location>
        <begin position="105"/>
        <end position="309"/>
    </location>
</feature>
<comment type="caution">
    <text evidence="2">The sequence shown here is derived from an EMBL/GenBank/DDBJ whole genome shotgun (WGS) entry which is preliminary data.</text>
</comment>
<dbReference type="InterPro" id="IPR004843">
    <property type="entry name" value="Calcineurin-like_PHP"/>
</dbReference>
<keyword evidence="3" id="KW-1185">Reference proteome</keyword>
<dbReference type="AlphaFoldDB" id="A0AA88GZK9"/>
<evidence type="ECO:0000259" key="1">
    <source>
        <dbReference type="Pfam" id="PF00149"/>
    </source>
</evidence>
<dbReference type="EMBL" id="PYSW02000006">
    <property type="protein sequence ID" value="KAG2392098.1"/>
    <property type="molecule type" value="Genomic_DNA"/>
</dbReference>
<sequence length="383" mass="44391">MKPNQSSLLPHAQQFCEWFSQQRLSLSKYMSSKEEQLMHAPQFCIVHVPMTFIEEFIQQFLLPLFNNQYQYETLKTQFCKTLHDELKINIVESSSDSQKPLQFKRFVVLSDSHCQEQALYPKIPNGDIVLHCGDFTDRGSFEEIQQFNSLLGTLKKNGKCKLTICISGNHDLMMDPKLNTQLNAEQIFNKKEHPLLPDCDYYLCNNSLILDGAIKIYGSPITPFQGFHAETKEAFQMWQRMDSDADIVMTHNPPYNILDLAWVSQGTKGRCSTCNREHPKGSHWGDFWLKHALIHRVKPTVACFGHVHDEPGYVRHSIEELVQQEDHQKQLFNIPSTNHYGNGVSSKTTSHNNITFLNAALDLTHRVYFFDYFYEPNSKVEFF</sequence>
<dbReference type="GeneID" id="68106036"/>
<dbReference type="Pfam" id="PF00149">
    <property type="entry name" value="Metallophos"/>
    <property type="match status" value="1"/>
</dbReference>
<protein>
    <recommendedName>
        <fullName evidence="1">Calcineurin-like phosphoesterase domain-containing protein</fullName>
    </recommendedName>
</protein>
<evidence type="ECO:0000313" key="2">
    <source>
        <dbReference type="EMBL" id="KAG2392098.1"/>
    </source>
</evidence>
<organism evidence="2 3">
    <name type="scientific">Naegleria lovaniensis</name>
    <name type="common">Amoeba</name>
    <dbReference type="NCBI Taxonomy" id="51637"/>
    <lineage>
        <taxon>Eukaryota</taxon>
        <taxon>Discoba</taxon>
        <taxon>Heterolobosea</taxon>
        <taxon>Tetramitia</taxon>
        <taxon>Eutetramitia</taxon>
        <taxon>Vahlkampfiidae</taxon>
        <taxon>Naegleria</taxon>
    </lineage>
</organism>
<dbReference type="PANTHER" id="PTHR12905:SF0">
    <property type="entry name" value="CALCINEURIN-LIKE PHOSPHOESTERASE DOMAIN-CONTAINING PROTEIN"/>
    <property type="match status" value="1"/>
</dbReference>
<dbReference type="PANTHER" id="PTHR12905">
    <property type="entry name" value="METALLOPHOSPHOESTERASE"/>
    <property type="match status" value="1"/>
</dbReference>
<dbReference type="SUPFAM" id="SSF56300">
    <property type="entry name" value="Metallo-dependent phosphatases"/>
    <property type="match status" value="1"/>
</dbReference>
<dbReference type="InterPro" id="IPR029052">
    <property type="entry name" value="Metallo-depent_PP-like"/>
</dbReference>
<dbReference type="RefSeq" id="XP_044553992.1">
    <property type="nucleotide sequence ID" value="XM_044689475.1"/>
</dbReference>